<gene>
    <name evidence="1" type="ORF">ADEAN_000581700</name>
</gene>
<dbReference type="EMBL" id="LR877155">
    <property type="protein sequence ID" value="CAD2218329.1"/>
    <property type="molecule type" value="Genomic_DNA"/>
</dbReference>
<dbReference type="GO" id="GO:0007064">
    <property type="term" value="P:mitotic sister chromatid cohesion"/>
    <property type="evidence" value="ECO:0007669"/>
    <property type="project" value="InterPro"/>
</dbReference>
<evidence type="ECO:0000313" key="1">
    <source>
        <dbReference type="EMBL" id="CAD2218329.1"/>
    </source>
</evidence>
<dbReference type="Pfam" id="PF09724">
    <property type="entry name" value="Dcc1"/>
    <property type="match status" value="1"/>
</dbReference>
<reference evidence="1 2" key="1">
    <citation type="submission" date="2020-08" db="EMBL/GenBank/DDBJ databases">
        <authorList>
            <person name="Newling K."/>
            <person name="Davey J."/>
            <person name="Forrester S."/>
        </authorList>
    </citation>
    <scope>NUCLEOTIDE SEQUENCE [LARGE SCALE GENOMIC DNA]</scope>
    <source>
        <strain evidence="2">Crithidia deanei Carvalho (ATCC PRA-265)</strain>
    </source>
</reference>
<sequence>MMDPSDMANALCVLVRYCEEVHNEDVGWDAIEERFSASVYPPILLKVVKTNFLKKDDGEALFLFALDALVVAFARHLFARQGGGQWDTFPEWSVSDFSTVWESFVPASVLESVHFRSTEGTEHFLRLTHGYIVSVGGHASRVNNSRIVFAPKEFLPFSVPNRLKVLFDIKPDNWPASSLKAYMDPFITATHPFGQVVARYTRELNVPGEPVVYSALV</sequence>
<dbReference type="VEuPathDB" id="TriTrypDB:ADEAN_000581700"/>
<keyword evidence="2" id="KW-1185">Reference proteome</keyword>
<protein>
    <submittedName>
        <fullName evidence="1">Sister chromatid cohesion protein Dcc1, putative</fullName>
    </submittedName>
</protein>
<dbReference type="GO" id="GO:0031390">
    <property type="term" value="C:Ctf18 RFC-like complex"/>
    <property type="evidence" value="ECO:0007669"/>
    <property type="project" value="InterPro"/>
</dbReference>
<dbReference type="AlphaFoldDB" id="A0A7G2CFM4"/>
<dbReference type="Proteomes" id="UP000515908">
    <property type="component" value="Chromosome 11"/>
</dbReference>
<dbReference type="InterPro" id="IPR019128">
    <property type="entry name" value="Dcc1"/>
</dbReference>
<accession>A0A7G2CFM4</accession>
<organism evidence="1 2">
    <name type="scientific">Angomonas deanei</name>
    <dbReference type="NCBI Taxonomy" id="59799"/>
    <lineage>
        <taxon>Eukaryota</taxon>
        <taxon>Discoba</taxon>
        <taxon>Euglenozoa</taxon>
        <taxon>Kinetoplastea</taxon>
        <taxon>Metakinetoplastina</taxon>
        <taxon>Trypanosomatida</taxon>
        <taxon>Trypanosomatidae</taxon>
        <taxon>Strigomonadinae</taxon>
        <taxon>Angomonas</taxon>
    </lineage>
</organism>
<dbReference type="OrthoDB" id="276989at2759"/>
<proteinExistence type="predicted"/>
<name>A0A7G2CFM4_9TRYP</name>
<evidence type="ECO:0000313" key="2">
    <source>
        <dbReference type="Proteomes" id="UP000515908"/>
    </source>
</evidence>